<name>A0A4Q1HPP4_9BURK</name>
<dbReference type="EMBL" id="PYAL01000001">
    <property type="protein sequence ID" value="RXN93024.1"/>
    <property type="molecule type" value="Genomic_DNA"/>
</dbReference>
<sequence>MSATTDFVLPAALQLTGEEWLVLGRALQGAGRHADAVAALQQAASRLPLNAEVYQALVVSLDATGQTADAASARIGADAIGRRRAIDMFEIGRVYARHRQWEAAAHWLEKALLVDPRLAAAHICLAWSLRQLGRDQPARRPTGPEPREPKDQQTSQRQEERRQEERRHQEERRQEERRHQEERQARQESQAASADTPDTVSPALPDPRRRDLYRAYRRQPAFIAAKAIRRRTVLVLCTNERANLPFHHLVRPGFNRLVRWIMELGVAGIGRGRSRKLPPYDVIFNVISDADRGAPCRAEQARFMATDPGPILNPPDRIEHTRRENTATLLDGVGDVVVPSTLRWDRQSNPAAAIHAAIKVAGMDYPVIVRPAGEHGGEGVVLLSSPADVNDPPAQGEMYLTRYHEYRSPDGYHRKYRVIFIDRVPYAYHLAIGEPWLLHYFSADMLSAPWKLEEERRFLDDPEQALGAKAWAALHVVGRRMDLDYCGIDFSLLPDGRILVFETNATMLVHPEDEQDGLRFKNVYIDRIYDAFEALLARRAGIPAV</sequence>
<evidence type="ECO:0000256" key="2">
    <source>
        <dbReference type="SAM" id="MobiDB-lite"/>
    </source>
</evidence>
<dbReference type="RefSeq" id="WP_129148981.1">
    <property type="nucleotide sequence ID" value="NZ_JBHSDO010000006.1"/>
</dbReference>
<dbReference type="InterPro" id="IPR011990">
    <property type="entry name" value="TPR-like_helical_dom_sf"/>
</dbReference>
<feature type="compositionally biased region" description="Basic and acidic residues" evidence="2">
    <location>
        <begin position="145"/>
        <end position="186"/>
    </location>
</feature>
<dbReference type="AlphaFoldDB" id="A0A4Q1HPP4"/>
<dbReference type="OrthoDB" id="5297883at2"/>
<dbReference type="InterPro" id="IPR005479">
    <property type="entry name" value="CPAse_ATP-bd"/>
</dbReference>
<comment type="caution">
    <text evidence="4">The sequence shown here is derived from an EMBL/GenBank/DDBJ whole genome shotgun (WGS) entry which is preliminary data.</text>
</comment>
<feature type="repeat" description="TPR" evidence="1">
    <location>
        <begin position="85"/>
        <end position="118"/>
    </location>
</feature>
<accession>A0A4Q1HPP4</accession>
<protein>
    <recommendedName>
        <fullName evidence="3">Carbamoyl phosphate synthase ATP-binding domain-containing protein</fullName>
    </recommendedName>
</protein>
<keyword evidence="1" id="KW-0802">TPR repeat</keyword>
<keyword evidence="5" id="KW-1185">Reference proteome</keyword>
<reference evidence="4 5" key="1">
    <citation type="journal article" date="2017" name="Int. J. Syst. Evol. Microbiol.">
        <title>Achromobacter aloeverae sp. nov., isolated from the root of Aloe vera (L.) Burm.f.</title>
        <authorList>
            <person name="Kuncharoen N."/>
            <person name="Muramatsu Y."/>
            <person name="Shibata C."/>
            <person name="Kamakura Y."/>
            <person name="Nakagawa Y."/>
            <person name="Tanasupawat S."/>
        </authorList>
    </citation>
    <scope>NUCLEOTIDE SEQUENCE [LARGE SCALE GENOMIC DNA]</scope>
    <source>
        <strain evidence="4 5">AVA-1</strain>
    </source>
</reference>
<evidence type="ECO:0000313" key="4">
    <source>
        <dbReference type="EMBL" id="RXN93024.1"/>
    </source>
</evidence>
<evidence type="ECO:0000256" key="1">
    <source>
        <dbReference type="PROSITE-ProRule" id="PRU00339"/>
    </source>
</evidence>
<dbReference type="SMART" id="SM00028">
    <property type="entry name" value="TPR"/>
    <property type="match status" value="2"/>
</dbReference>
<feature type="region of interest" description="Disordered" evidence="2">
    <location>
        <begin position="135"/>
        <end position="210"/>
    </location>
</feature>
<dbReference type="PROSITE" id="PS00866">
    <property type="entry name" value="CPSASE_1"/>
    <property type="match status" value="1"/>
</dbReference>
<dbReference type="GO" id="GO:0005524">
    <property type="term" value="F:ATP binding"/>
    <property type="evidence" value="ECO:0007669"/>
    <property type="project" value="InterPro"/>
</dbReference>
<dbReference type="PROSITE" id="PS50005">
    <property type="entry name" value="TPR"/>
    <property type="match status" value="1"/>
</dbReference>
<organism evidence="4 5">
    <name type="scientific">Achromobacter aloeverae</name>
    <dbReference type="NCBI Taxonomy" id="1750518"/>
    <lineage>
        <taxon>Bacteria</taxon>
        <taxon>Pseudomonadati</taxon>
        <taxon>Pseudomonadota</taxon>
        <taxon>Betaproteobacteria</taxon>
        <taxon>Burkholderiales</taxon>
        <taxon>Alcaligenaceae</taxon>
        <taxon>Achromobacter</taxon>
    </lineage>
</organism>
<dbReference type="SUPFAM" id="SSF56059">
    <property type="entry name" value="Glutathione synthetase ATP-binding domain-like"/>
    <property type="match status" value="1"/>
</dbReference>
<evidence type="ECO:0000259" key="3">
    <source>
        <dbReference type="PROSITE" id="PS00866"/>
    </source>
</evidence>
<dbReference type="Proteomes" id="UP000290849">
    <property type="component" value="Unassembled WGS sequence"/>
</dbReference>
<dbReference type="SUPFAM" id="SSF48452">
    <property type="entry name" value="TPR-like"/>
    <property type="match status" value="1"/>
</dbReference>
<evidence type="ECO:0000313" key="5">
    <source>
        <dbReference type="Proteomes" id="UP000290849"/>
    </source>
</evidence>
<feature type="domain" description="Carbamoyl phosphate synthase ATP-binding" evidence="3">
    <location>
        <begin position="365"/>
        <end position="379"/>
    </location>
</feature>
<gene>
    <name evidence="4" type="ORF">C7R54_04705</name>
</gene>
<proteinExistence type="predicted"/>
<dbReference type="Gene3D" id="1.25.40.10">
    <property type="entry name" value="Tetratricopeptide repeat domain"/>
    <property type="match status" value="2"/>
</dbReference>
<dbReference type="InterPro" id="IPR019734">
    <property type="entry name" value="TPR_rpt"/>
</dbReference>